<feature type="domain" description="Amine oxidase" evidence="1">
    <location>
        <begin position="4"/>
        <end position="211"/>
    </location>
</feature>
<proteinExistence type="predicted"/>
<comment type="caution">
    <text evidence="2">The sequence shown here is derived from an EMBL/GenBank/DDBJ whole genome shotgun (WGS) entry which is preliminary data.</text>
</comment>
<reference evidence="2 3" key="1">
    <citation type="journal article" date="2020" name="Microorganisms">
        <title>Osmotic Adaptation and Compatible Solute Biosynthesis of Phototrophic Bacteria as Revealed from Genome Analyses.</title>
        <authorList>
            <person name="Imhoff J.F."/>
            <person name="Rahn T."/>
            <person name="Kunzel S."/>
            <person name="Keller A."/>
            <person name="Neulinger S.C."/>
        </authorList>
    </citation>
    <scope>NUCLEOTIDE SEQUENCE [LARGE SCALE GENOMIC DNA]</scope>
    <source>
        <strain evidence="2 3">DSM 15382</strain>
    </source>
</reference>
<organism evidence="2 3">
    <name type="scientific">Paracraurococcus ruber</name>
    <dbReference type="NCBI Taxonomy" id="77675"/>
    <lineage>
        <taxon>Bacteria</taxon>
        <taxon>Pseudomonadati</taxon>
        <taxon>Pseudomonadota</taxon>
        <taxon>Alphaproteobacteria</taxon>
        <taxon>Acetobacterales</taxon>
        <taxon>Roseomonadaceae</taxon>
        <taxon>Paracraurococcus</taxon>
    </lineage>
</organism>
<dbReference type="Proteomes" id="UP000697995">
    <property type="component" value="Unassembled WGS sequence"/>
</dbReference>
<dbReference type="Gene3D" id="3.50.50.60">
    <property type="entry name" value="FAD/NAD(P)-binding domain"/>
    <property type="match status" value="1"/>
</dbReference>
<dbReference type="EMBL" id="NRSG01000818">
    <property type="protein sequence ID" value="MBK1662854.1"/>
    <property type="molecule type" value="Genomic_DNA"/>
</dbReference>
<evidence type="ECO:0000313" key="3">
    <source>
        <dbReference type="Proteomes" id="UP000697995"/>
    </source>
</evidence>
<accession>A0ABS1DAD7</accession>
<name>A0ABS1DAD7_9PROT</name>
<evidence type="ECO:0000313" key="2">
    <source>
        <dbReference type="EMBL" id="MBK1662854.1"/>
    </source>
</evidence>
<dbReference type="Gene3D" id="3.90.660.10">
    <property type="match status" value="1"/>
</dbReference>
<keyword evidence="3" id="KW-1185">Reference proteome</keyword>
<dbReference type="InterPro" id="IPR036188">
    <property type="entry name" value="FAD/NAD-bd_sf"/>
</dbReference>
<evidence type="ECO:0000259" key="1">
    <source>
        <dbReference type="Pfam" id="PF01593"/>
    </source>
</evidence>
<dbReference type="SUPFAM" id="SSF51905">
    <property type="entry name" value="FAD/NAD(P)-binding domain"/>
    <property type="match status" value="1"/>
</dbReference>
<dbReference type="Pfam" id="PF01593">
    <property type="entry name" value="Amino_oxidase"/>
    <property type="match status" value="1"/>
</dbReference>
<dbReference type="InterPro" id="IPR002937">
    <property type="entry name" value="Amino_oxidase"/>
</dbReference>
<gene>
    <name evidence="2" type="ORF">CKO45_32325</name>
</gene>
<sequence>MAPALAALQAAGGTVRFGARLRRLVTQGGRVQALDFGEDAMALGPRDAVVLATPPWESQRLLPHLDVPAAHAPIVNLHYAHPTPGPVRFIGMLDALCQWVLVRPTGVAVTVSAGDAAAREEAETLGPRAWAELREAALAFGVAGDWPAQAPPCRVVKERRATPRHAPGPPLRPKRLPLANLALAGDWTDPVLPATIEASVRSGQAAAKALLR</sequence>
<protein>
    <recommendedName>
        <fullName evidence="1">Amine oxidase domain-containing protein</fullName>
    </recommendedName>
</protein>